<dbReference type="Proteomes" id="UP001362999">
    <property type="component" value="Unassembled WGS sequence"/>
</dbReference>
<accession>A0AAW0B3D2</accession>
<feature type="compositionally biased region" description="Polar residues" evidence="1">
    <location>
        <begin position="109"/>
        <end position="131"/>
    </location>
</feature>
<comment type="caution">
    <text evidence="2">The sequence shown here is derived from an EMBL/GenBank/DDBJ whole genome shotgun (WGS) entry which is preliminary data.</text>
</comment>
<gene>
    <name evidence="2" type="ORF">R3P38DRAFT_2969776</name>
</gene>
<feature type="region of interest" description="Disordered" evidence="1">
    <location>
        <begin position="23"/>
        <end position="76"/>
    </location>
</feature>
<feature type="compositionally biased region" description="Polar residues" evidence="1">
    <location>
        <begin position="64"/>
        <end position="76"/>
    </location>
</feature>
<feature type="region of interest" description="Disordered" evidence="1">
    <location>
        <begin position="173"/>
        <end position="209"/>
    </location>
</feature>
<evidence type="ECO:0000313" key="3">
    <source>
        <dbReference type="Proteomes" id="UP001362999"/>
    </source>
</evidence>
<reference evidence="2 3" key="1">
    <citation type="journal article" date="2024" name="J Genomics">
        <title>Draft genome sequencing and assembly of Favolaschia claudopus CIRM-BRFM 2984 isolated from oak limbs.</title>
        <authorList>
            <person name="Navarro D."/>
            <person name="Drula E."/>
            <person name="Chaduli D."/>
            <person name="Cazenave R."/>
            <person name="Ahrendt S."/>
            <person name="Wang J."/>
            <person name="Lipzen A."/>
            <person name="Daum C."/>
            <person name="Barry K."/>
            <person name="Grigoriev I.V."/>
            <person name="Favel A."/>
            <person name="Rosso M.N."/>
            <person name="Martin F."/>
        </authorList>
    </citation>
    <scope>NUCLEOTIDE SEQUENCE [LARGE SCALE GENOMIC DNA]</scope>
    <source>
        <strain evidence="2 3">CIRM-BRFM 2984</strain>
    </source>
</reference>
<protein>
    <submittedName>
        <fullName evidence="2">Uncharacterized protein</fullName>
    </submittedName>
</protein>
<feature type="compositionally biased region" description="Polar residues" evidence="1">
    <location>
        <begin position="197"/>
        <end position="209"/>
    </location>
</feature>
<organism evidence="2 3">
    <name type="scientific">Favolaschia claudopus</name>
    <dbReference type="NCBI Taxonomy" id="2862362"/>
    <lineage>
        <taxon>Eukaryota</taxon>
        <taxon>Fungi</taxon>
        <taxon>Dikarya</taxon>
        <taxon>Basidiomycota</taxon>
        <taxon>Agaricomycotina</taxon>
        <taxon>Agaricomycetes</taxon>
        <taxon>Agaricomycetidae</taxon>
        <taxon>Agaricales</taxon>
        <taxon>Marasmiineae</taxon>
        <taxon>Mycenaceae</taxon>
        <taxon>Favolaschia</taxon>
    </lineage>
</organism>
<dbReference type="EMBL" id="JAWWNJ010000041">
    <property type="protein sequence ID" value="KAK7020490.1"/>
    <property type="molecule type" value="Genomic_DNA"/>
</dbReference>
<feature type="compositionally biased region" description="Low complexity" evidence="1">
    <location>
        <begin position="93"/>
        <end position="108"/>
    </location>
</feature>
<name>A0AAW0B3D2_9AGAR</name>
<feature type="region of interest" description="Disordered" evidence="1">
    <location>
        <begin position="93"/>
        <end position="131"/>
    </location>
</feature>
<dbReference type="AlphaFoldDB" id="A0AAW0B3D2"/>
<feature type="compositionally biased region" description="Polar residues" evidence="1">
    <location>
        <begin position="35"/>
        <end position="51"/>
    </location>
</feature>
<evidence type="ECO:0000256" key="1">
    <source>
        <dbReference type="SAM" id="MobiDB-lite"/>
    </source>
</evidence>
<proteinExistence type="predicted"/>
<sequence length="426" mass="48411">MSSTPIPQFPPGLDPNLIQSMAMAQAAPQDAWHSNRFQNHPSNGYNPQQHAFQPVDRQERQLPLQPTQPSSVAHYSQWQDPQTGVTYYNYSQKPQQQQFRPAPQPQQQSVNRQPLPNRNQYTGGLRPQTTDASQLNDRAQHYAPPMKELQPFFSERGTPKPTRNLRIFQTSPQRYRSSTVVPGVPPQAPDRDRTPMPRQTTQPSVVYQSSSQLEAAAPRLEVVKQEKPVQTQTAHAWHNMLEVPRPEGIYNPRPIPLDPHLVVKVGDLVHVSPSPDHFQWIEGRVEKADYTVIRHGRMQARYLVSYRDPESGRLKQRIFCPHLKEILAQPIDEPALALIPESRDIYACIPPLIIKGPPVEMRWTHACVLTPPDKKDLLAVRILAGPSKDYVYKKFPAKYTRPFTSASRVDLLTEGHCVARSVEPPA</sequence>
<keyword evidence="3" id="KW-1185">Reference proteome</keyword>
<evidence type="ECO:0000313" key="2">
    <source>
        <dbReference type="EMBL" id="KAK7020490.1"/>
    </source>
</evidence>